<dbReference type="STRING" id="1177154.Y5S_00109"/>
<dbReference type="PATRIC" id="fig|1177154.3.peg.112"/>
<evidence type="ECO:0000313" key="2">
    <source>
        <dbReference type="EMBL" id="KGD66442.1"/>
    </source>
</evidence>
<dbReference type="RefSeq" id="WP_035229340.1">
    <property type="nucleotide sequence ID" value="NZ_ARXV01000001.1"/>
</dbReference>
<sequence length="135" mass="14163">MNAQSPLGKVGTSIATKQLEKFGQETKGVTSAVLLTNDGFQVASLHLNDESASKLAAMGSSLAAIGQAIAREASLKECSRMVVESESGVVTVMEVPDVSPPMSLAVIANDKTVLGQLLWASKECCRSLATQLKRK</sequence>
<dbReference type="PANTHER" id="PTHR36222:SF1">
    <property type="entry name" value="SERINE PROTEASE INHIBITOR RV3364C"/>
    <property type="match status" value="1"/>
</dbReference>
<accession>A0A095SPC7</accession>
<dbReference type="Pfam" id="PF03259">
    <property type="entry name" value="Robl_LC7"/>
    <property type="match status" value="1"/>
</dbReference>
<protein>
    <submittedName>
        <fullName evidence="2">Roadblock/lc7 family protein</fullName>
    </submittedName>
</protein>
<dbReference type="InterPro" id="IPR004942">
    <property type="entry name" value="Roadblock/LAMTOR2_dom"/>
</dbReference>
<dbReference type="eggNOG" id="COG2018">
    <property type="taxonomic scope" value="Bacteria"/>
</dbReference>
<dbReference type="EMBL" id="ARXV01000001">
    <property type="protein sequence ID" value="KGD66442.1"/>
    <property type="molecule type" value="Genomic_DNA"/>
</dbReference>
<organism evidence="2 3">
    <name type="scientific">Alcanivorax nanhaiticus</name>
    <dbReference type="NCBI Taxonomy" id="1177154"/>
    <lineage>
        <taxon>Bacteria</taxon>
        <taxon>Pseudomonadati</taxon>
        <taxon>Pseudomonadota</taxon>
        <taxon>Gammaproteobacteria</taxon>
        <taxon>Oceanospirillales</taxon>
        <taxon>Alcanivoracaceae</taxon>
        <taxon>Alcanivorax</taxon>
    </lineage>
</organism>
<dbReference type="InterPro" id="IPR053141">
    <property type="entry name" value="Mycobact_SerProt_Inhib_Rv3364c"/>
</dbReference>
<feature type="domain" description="Roadblock/LAMTOR2" evidence="1">
    <location>
        <begin position="16"/>
        <end position="108"/>
    </location>
</feature>
<proteinExistence type="predicted"/>
<dbReference type="AlphaFoldDB" id="A0A095SPC7"/>
<reference evidence="2 3" key="1">
    <citation type="submission" date="2012-09" db="EMBL/GenBank/DDBJ databases">
        <title>Genome Sequence of alkane-degrading Bacterium Alcanivorax sp. 19-m-6.</title>
        <authorList>
            <person name="Lai Q."/>
            <person name="Shao Z."/>
        </authorList>
    </citation>
    <scope>NUCLEOTIDE SEQUENCE [LARGE SCALE GENOMIC DNA]</scope>
    <source>
        <strain evidence="2 3">19-m-6</strain>
    </source>
</reference>
<dbReference type="Gene3D" id="3.30.450.30">
    <property type="entry name" value="Dynein light chain 2a, cytoplasmic"/>
    <property type="match status" value="1"/>
</dbReference>
<dbReference type="SUPFAM" id="SSF103196">
    <property type="entry name" value="Roadblock/LC7 domain"/>
    <property type="match status" value="1"/>
</dbReference>
<gene>
    <name evidence="2" type="ORF">Y5S_00109</name>
</gene>
<dbReference type="SMART" id="SM00960">
    <property type="entry name" value="Robl_LC7"/>
    <property type="match status" value="1"/>
</dbReference>
<keyword evidence="3" id="KW-1185">Reference proteome</keyword>
<dbReference type="PANTHER" id="PTHR36222">
    <property type="entry name" value="SERINE PROTEASE INHIBITOR RV3364C"/>
    <property type="match status" value="1"/>
</dbReference>
<evidence type="ECO:0000259" key="1">
    <source>
        <dbReference type="SMART" id="SM00960"/>
    </source>
</evidence>
<name>A0A095SPC7_9GAMM</name>
<evidence type="ECO:0000313" key="3">
    <source>
        <dbReference type="Proteomes" id="UP000029444"/>
    </source>
</evidence>
<dbReference type="Proteomes" id="UP000029444">
    <property type="component" value="Unassembled WGS sequence"/>
</dbReference>
<comment type="caution">
    <text evidence="2">The sequence shown here is derived from an EMBL/GenBank/DDBJ whole genome shotgun (WGS) entry which is preliminary data.</text>
</comment>
<dbReference type="OrthoDB" id="6078029at2"/>